<proteinExistence type="predicted"/>
<name>A0A016U8G7_9BILA</name>
<dbReference type="PANTHER" id="PTHR36945:SF1">
    <property type="entry name" value="ZINC FINGER PROTEIN C02F5.12-RELATED"/>
    <property type="match status" value="1"/>
</dbReference>
<comment type="caution">
    <text evidence="2">The sequence shown here is derived from an EMBL/GenBank/DDBJ whole genome shotgun (WGS) entry which is preliminary data.</text>
</comment>
<gene>
    <name evidence="2" type="primary">Acey_s0050.g1988</name>
    <name evidence="2" type="ORF">Y032_0050g1988</name>
</gene>
<dbReference type="AlphaFoldDB" id="A0A016U8G7"/>
<evidence type="ECO:0000313" key="3">
    <source>
        <dbReference type="Proteomes" id="UP000024635"/>
    </source>
</evidence>
<feature type="region of interest" description="Disordered" evidence="1">
    <location>
        <begin position="262"/>
        <end position="377"/>
    </location>
</feature>
<evidence type="ECO:0008006" key="4">
    <source>
        <dbReference type="Google" id="ProtNLM"/>
    </source>
</evidence>
<sequence length="501" mass="55632">MRGRTVPILNSASLQNTASYVQINIYDTNLKALRKRGVDVKHFLQHVGCRSVVMDVPIVSSEVRKPTRLAGRRLNKSFGGFTVHAEDFLLDEVQQSSENVDSRRDQHDCHDMSLDLDNDQKLNEVNTTKVAFCESMVDEVVKGPLTSTPMLAKSADSFRSFLSARGTVDDAFIDGVYNESDSELLNSERYVQQPSDRTIVESAAAVSSFAATGMKDVKFANGDGTLFAGAASFCAEFHESEDKEVERSIRSKTLVDVLADSGTSPATKASSHVGATPAVSAERHTSNATKSSSSAAVRDTEGSATAHPPSVCPVEDLDEPRTVPSRNPSSNNRKRNRRKRMRPASSQEDLCNENKGSHEVVEGSTDEDEDSANQDMQEKCVTSGAPAKADQSFTCQFPECKATLVWRPRYGKNRLVDHVRVHWGKEVKQCKICGFKTTSFRNVRHHHKMLHPNVSYQGSLSIETKEDIKELLELWKKCFPDDTWNIGGLLNKLQDREWFLL</sequence>
<feature type="compositionally biased region" description="Low complexity" evidence="1">
    <location>
        <begin position="322"/>
        <end position="331"/>
    </location>
</feature>
<feature type="compositionally biased region" description="Basic residues" evidence="1">
    <location>
        <begin position="332"/>
        <end position="342"/>
    </location>
</feature>
<evidence type="ECO:0000313" key="2">
    <source>
        <dbReference type="EMBL" id="EYC11579.1"/>
    </source>
</evidence>
<organism evidence="2 3">
    <name type="scientific">Ancylostoma ceylanicum</name>
    <dbReference type="NCBI Taxonomy" id="53326"/>
    <lineage>
        <taxon>Eukaryota</taxon>
        <taxon>Metazoa</taxon>
        <taxon>Ecdysozoa</taxon>
        <taxon>Nematoda</taxon>
        <taxon>Chromadorea</taxon>
        <taxon>Rhabditida</taxon>
        <taxon>Rhabditina</taxon>
        <taxon>Rhabditomorpha</taxon>
        <taxon>Strongyloidea</taxon>
        <taxon>Ancylostomatidae</taxon>
        <taxon>Ancylostomatinae</taxon>
        <taxon>Ancylostoma</taxon>
    </lineage>
</organism>
<reference evidence="3" key="1">
    <citation type="journal article" date="2015" name="Nat. Genet.">
        <title>The genome and transcriptome of the zoonotic hookworm Ancylostoma ceylanicum identify infection-specific gene families.</title>
        <authorList>
            <person name="Schwarz E.M."/>
            <person name="Hu Y."/>
            <person name="Antoshechkin I."/>
            <person name="Miller M.M."/>
            <person name="Sternberg P.W."/>
            <person name="Aroian R.V."/>
        </authorList>
    </citation>
    <scope>NUCLEOTIDE SEQUENCE</scope>
    <source>
        <strain evidence="3">HY135</strain>
    </source>
</reference>
<dbReference type="InterPro" id="IPR053360">
    <property type="entry name" value="Zinc_finger_domain"/>
</dbReference>
<dbReference type="EMBL" id="JARK01001386">
    <property type="protein sequence ID" value="EYC11579.1"/>
    <property type="molecule type" value="Genomic_DNA"/>
</dbReference>
<keyword evidence="3" id="KW-1185">Reference proteome</keyword>
<dbReference type="PANTHER" id="PTHR36945">
    <property type="entry name" value="HIGH INCIDENCE OF MALES (INCREASED X CHROMOSOME LOSS)-RELATED-RELATED"/>
    <property type="match status" value="1"/>
</dbReference>
<feature type="compositionally biased region" description="Low complexity" evidence="1">
    <location>
        <begin position="286"/>
        <end position="296"/>
    </location>
</feature>
<dbReference type="Proteomes" id="UP000024635">
    <property type="component" value="Unassembled WGS sequence"/>
</dbReference>
<protein>
    <recommendedName>
        <fullName evidence="4">C2H2-type domain-containing protein</fullName>
    </recommendedName>
</protein>
<evidence type="ECO:0000256" key="1">
    <source>
        <dbReference type="SAM" id="MobiDB-lite"/>
    </source>
</evidence>
<accession>A0A016U8G7</accession>
<dbReference type="OrthoDB" id="5816341at2759"/>